<name>A0AAE4CLP8_9ACTN</name>
<evidence type="ECO:0000313" key="2">
    <source>
        <dbReference type="EMBL" id="MDR7301556.1"/>
    </source>
</evidence>
<dbReference type="EMBL" id="JAVDXW010000001">
    <property type="protein sequence ID" value="MDR7301556.1"/>
    <property type="molecule type" value="Genomic_DNA"/>
</dbReference>
<reference evidence="2" key="1">
    <citation type="submission" date="2023-07" db="EMBL/GenBank/DDBJ databases">
        <title>Sequencing the genomes of 1000 actinobacteria strains.</title>
        <authorList>
            <person name="Klenk H.-P."/>
        </authorList>
    </citation>
    <scope>NUCLEOTIDE SEQUENCE</scope>
    <source>
        <strain evidence="2">DSM 45977</strain>
    </source>
</reference>
<comment type="caution">
    <text evidence="2">The sequence shown here is derived from an EMBL/GenBank/DDBJ whole genome shotgun (WGS) entry which is preliminary data.</text>
</comment>
<evidence type="ECO:0000256" key="1">
    <source>
        <dbReference type="SAM" id="MobiDB-lite"/>
    </source>
</evidence>
<gene>
    <name evidence="2" type="ORF">JOF55_001737</name>
</gene>
<dbReference type="Proteomes" id="UP001180845">
    <property type="component" value="Unassembled WGS sequence"/>
</dbReference>
<keyword evidence="3" id="KW-1185">Reference proteome</keyword>
<organism evidence="2 3">
    <name type="scientific">Haloactinomyces albus</name>
    <dbReference type="NCBI Taxonomy" id="1352928"/>
    <lineage>
        <taxon>Bacteria</taxon>
        <taxon>Bacillati</taxon>
        <taxon>Actinomycetota</taxon>
        <taxon>Actinomycetes</taxon>
        <taxon>Actinopolysporales</taxon>
        <taxon>Actinopolysporaceae</taxon>
        <taxon>Haloactinomyces</taxon>
    </lineage>
</organism>
<feature type="region of interest" description="Disordered" evidence="1">
    <location>
        <begin position="1"/>
        <end position="69"/>
    </location>
</feature>
<proteinExistence type="predicted"/>
<evidence type="ECO:0000313" key="3">
    <source>
        <dbReference type="Proteomes" id="UP001180845"/>
    </source>
</evidence>
<protein>
    <submittedName>
        <fullName evidence="2">Uncharacterized protein</fullName>
    </submittedName>
</protein>
<dbReference type="AlphaFoldDB" id="A0AAE4CLP8"/>
<sequence>MAVGPERPKLGRRFVSSRAGSRYVPGKQVRGGTGTPEVPVPPRTHGRQAPPRWHLATSPGWVRAPPDGTRTRCVHPSLVGKQDEEVGDNGEMSLLHGLLRVFQCN</sequence>
<accession>A0AAE4CLP8</accession>